<reference evidence="9" key="1">
    <citation type="submission" date="2018-05" db="EMBL/GenBank/DDBJ databases">
        <authorList>
            <person name="Lanie J.A."/>
            <person name="Ng W.-L."/>
            <person name="Kazmierczak K.M."/>
            <person name="Andrzejewski T.M."/>
            <person name="Davidsen T.M."/>
            <person name="Wayne K.J."/>
            <person name="Tettelin H."/>
            <person name="Glass J.I."/>
            <person name="Rusch D."/>
            <person name="Podicherti R."/>
            <person name="Tsui H.-C.T."/>
            <person name="Winkler M.E."/>
        </authorList>
    </citation>
    <scope>NUCLEOTIDE SEQUENCE</scope>
</reference>
<keyword evidence="4" id="KW-0378">Hydrolase</keyword>
<feature type="non-terminal residue" evidence="9">
    <location>
        <position position="1"/>
    </location>
</feature>
<dbReference type="InterPro" id="IPR050925">
    <property type="entry name" value="Rhomboid_protease_S54"/>
</dbReference>
<keyword evidence="3 7" id="KW-0812">Transmembrane</keyword>
<feature type="transmembrane region" description="Helical" evidence="7">
    <location>
        <begin position="201"/>
        <end position="219"/>
    </location>
</feature>
<dbReference type="AlphaFoldDB" id="A0A382V2G7"/>
<dbReference type="SUPFAM" id="SSF144091">
    <property type="entry name" value="Rhomboid-like"/>
    <property type="match status" value="1"/>
</dbReference>
<feature type="non-terminal residue" evidence="9">
    <location>
        <position position="288"/>
    </location>
</feature>
<feature type="transmembrane region" description="Helical" evidence="7">
    <location>
        <begin position="26"/>
        <end position="46"/>
    </location>
</feature>
<dbReference type="PANTHER" id="PTHR43731:SF14">
    <property type="entry name" value="PRESENILIN-ASSOCIATED RHOMBOID-LIKE PROTEIN, MITOCHONDRIAL"/>
    <property type="match status" value="1"/>
</dbReference>
<dbReference type="GO" id="GO:0016020">
    <property type="term" value="C:membrane"/>
    <property type="evidence" value="ECO:0007669"/>
    <property type="project" value="UniProtKB-SubCell"/>
</dbReference>
<keyword evidence="5 7" id="KW-1133">Transmembrane helix</keyword>
<evidence type="ECO:0000256" key="6">
    <source>
        <dbReference type="ARBA" id="ARBA00023136"/>
    </source>
</evidence>
<dbReference type="EMBL" id="UINC01148323">
    <property type="protein sequence ID" value="SVD40138.1"/>
    <property type="molecule type" value="Genomic_DNA"/>
</dbReference>
<dbReference type="GO" id="GO:0004252">
    <property type="term" value="F:serine-type endopeptidase activity"/>
    <property type="evidence" value="ECO:0007669"/>
    <property type="project" value="InterPro"/>
</dbReference>
<name>A0A382V2G7_9ZZZZ</name>
<evidence type="ECO:0000256" key="4">
    <source>
        <dbReference type="ARBA" id="ARBA00022801"/>
    </source>
</evidence>
<dbReference type="InterPro" id="IPR022764">
    <property type="entry name" value="Peptidase_S54_rhomboid_dom"/>
</dbReference>
<feature type="transmembrane region" description="Helical" evidence="7">
    <location>
        <begin position="108"/>
        <end position="128"/>
    </location>
</feature>
<proteinExistence type="inferred from homology"/>
<sequence>STMLDDRPYMRPEEPRFRASSMQQPWTGWAILLTINVVVLILQLLVDPNYEDVFSLAVLNTAELSWLTPIQLITYQFLHGSVLHLLMNGIGLFFVGRALEPAIGRREIIGLYLVSGVVGALFQLGFAVLFPSQFAGPMVGASAGLFGFIGVLARLFPHREMYLLLFFVLPIRMKLHWIFWGGLAYALINILSAIQTGAGDQIAHAAHLGGLLFGAFYVAKLLRNGGLMRFLPGMPRIRFVSNDPAKGLGATRRRNWRKPRVVDAAEVAEGDFMSREVDPILDKISKQG</sequence>
<evidence type="ECO:0000256" key="1">
    <source>
        <dbReference type="ARBA" id="ARBA00004141"/>
    </source>
</evidence>
<feature type="transmembrane region" description="Helical" evidence="7">
    <location>
        <begin position="134"/>
        <end position="156"/>
    </location>
</feature>
<dbReference type="Pfam" id="PF01694">
    <property type="entry name" value="Rhomboid"/>
    <property type="match status" value="1"/>
</dbReference>
<evidence type="ECO:0000313" key="9">
    <source>
        <dbReference type="EMBL" id="SVD40138.1"/>
    </source>
</evidence>
<evidence type="ECO:0000259" key="8">
    <source>
        <dbReference type="Pfam" id="PF01694"/>
    </source>
</evidence>
<gene>
    <name evidence="9" type="ORF">METZ01_LOCUS392992</name>
</gene>
<evidence type="ECO:0000256" key="7">
    <source>
        <dbReference type="SAM" id="Phobius"/>
    </source>
</evidence>
<evidence type="ECO:0000256" key="2">
    <source>
        <dbReference type="ARBA" id="ARBA00009045"/>
    </source>
</evidence>
<evidence type="ECO:0000256" key="5">
    <source>
        <dbReference type="ARBA" id="ARBA00022989"/>
    </source>
</evidence>
<dbReference type="InterPro" id="IPR035952">
    <property type="entry name" value="Rhomboid-like_sf"/>
</dbReference>
<protein>
    <recommendedName>
        <fullName evidence="8">Peptidase S54 rhomboid domain-containing protein</fullName>
    </recommendedName>
</protein>
<organism evidence="9">
    <name type="scientific">marine metagenome</name>
    <dbReference type="NCBI Taxonomy" id="408172"/>
    <lineage>
        <taxon>unclassified sequences</taxon>
        <taxon>metagenomes</taxon>
        <taxon>ecological metagenomes</taxon>
    </lineage>
</organism>
<comment type="subcellular location">
    <subcellularLocation>
        <location evidence="1">Membrane</location>
        <topology evidence="1">Multi-pass membrane protein</topology>
    </subcellularLocation>
</comment>
<dbReference type="PANTHER" id="PTHR43731">
    <property type="entry name" value="RHOMBOID PROTEASE"/>
    <property type="match status" value="1"/>
</dbReference>
<accession>A0A382V2G7</accession>
<evidence type="ECO:0000256" key="3">
    <source>
        <dbReference type="ARBA" id="ARBA00022692"/>
    </source>
</evidence>
<dbReference type="Gene3D" id="1.20.1540.10">
    <property type="entry name" value="Rhomboid-like"/>
    <property type="match status" value="1"/>
</dbReference>
<feature type="transmembrane region" description="Helical" evidence="7">
    <location>
        <begin position="73"/>
        <end position="96"/>
    </location>
</feature>
<feature type="transmembrane region" description="Helical" evidence="7">
    <location>
        <begin position="177"/>
        <end position="195"/>
    </location>
</feature>
<feature type="domain" description="Peptidase S54 rhomboid" evidence="8">
    <location>
        <begin position="70"/>
        <end position="223"/>
    </location>
</feature>
<keyword evidence="6 7" id="KW-0472">Membrane</keyword>
<comment type="similarity">
    <text evidence="2">Belongs to the peptidase S54 family.</text>
</comment>